<dbReference type="EMBL" id="CAMXCT020004842">
    <property type="protein sequence ID" value="CAL1163894.1"/>
    <property type="molecule type" value="Genomic_DNA"/>
</dbReference>
<protein>
    <submittedName>
        <fullName evidence="1">Uncharacterized protein</fullName>
    </submittedName>
</protein>
<feature type="non-terminal residue" evidence="1">
    <location>
        <position position="1"/>
    </location>
</feature>
<dbReference type="AlphaFoldDB" id="A0A9P1DKD8"/>
<organism evidence="1">
    <name type="scientific">Cladocopium goreaui</name>
    <dbReference type="NCBI Taxonomy" id="2562237"/>
    <lineage>
        <taxon>Eukaryota</taxon>
        <taxon>Sar</taxon>
        <taxon>Alveolata</taxon>
        <taxon>Dinophyceae</taxon>
        <taxon>Suessiales</taxon>
        <taxon>Symbiodiniaceae</taxon>
        <taxon>Cladocopium</taxon>
    </lineage>
</organism>
<gene>
    <name evidence="1" type="ORF">C1SCF055_LOCUS35787</name>
</gene>
<comment type="caution">
    <text evidence="1">The sequence shown here is derived from an EMBL/GenBank/DDBJ whole genome shotgun (WGS) entry which is preliminary data.</text>
</comment>
<dbReference type="Proteomes" id="UP001152797">
    <property type="component" value="Unassembled WGS sequence"/>
</dbReference>
<feature type="non-terminal residue" evidence="1">
    <location>
        <position position="137"/>
    </location>
</feature>
<accession>A0A9P1DKD8</accession>
<reference evidence="1" key="1">
    <citation type="submission" date="2022-10" db="EMBL/GenBank/DDBJ databases">
        <authorList>
            <person name="Chen Y."/>
            <person name="Dougan E. K."/>
            <person name="Chan C."/>
            <person name="Rhodes N."/>
            <person name="Thang M."/>
        </authorList>
    </citation>
    <scope>NUCLEOTIDE SEQUENCE</scope>
</reference>
<sequence>LQEGATDVPLQATGTTSSLSEDTLPPIVSQYVRHYIATKATGGLLREATALGYTTDLLPQGRPAEAVDAANQRLKSLEMVVSGQHWTTAQKVEVIPALDTSMEPQLWLILGDLADHWANQPTDSPYPPKAPGTLATG</sequence>
<evidence type="ECO:0000313" key="3">
    <source>
        <dbReference type="Proteomes" id="UP001152797"/>
    </source>
</evidence>
<name>A0A9P1DKD8_9DINO</name>
<keyword evidence="3" id="KW-1185">Reference proteome</keyword>
<reference evidence="2" key="2">
    <citation type="submission" date="2024-04" db="EMBL/GenBank/DDBJ databases">
        <authorList>
            <person name="Chen Y."/>
            <person name="Shah S."/>
            <person name="Dougan E. K."/>
            <person name="Thang M."/>
            <person name="Chan C."/>
        </authorList>
    </citation>
    <scope>NUCLEOTIDE SEQUENCE [LARGE SCALE GENOMIC DNA]</scope>
</reference>
<evidence type="ECO:0000313" key="2">
    <source>
        <dbReference type="EMBL" id="CAL1163894.1"/>
    </source>
</evidence>
<dbReference type="EMBL" id="CAMXCT010004842">
    <property type="protein sequence ID" value="CAI4010519.1"/>
    <property type="molecule type" value="Genomic_DNA"/>
</dbReference>
<proteinExistence type="predicted"/>
<dbReference type="EMBL" id="CAMXCT030004842">
    <property type="protein sequence ID" value="CAL4797831.1"/>
    <property type="molecule type" value="Genomic_DNA"/>
</dbReference>
<evidence type="ECO:0000313" key="1">
    <source>
        <dbReference type="EMBL" id="CAI4010519.1"/>
    </source>
</evidence>